<dbReference type="InterPro" id="IPR014710">
    <property type="entry name" value="RmlC-like_jellyroll"/>
</dbReference>
<feature type="signal peptide" evidence="1">
    <location>
        <begin position="1"/>
        <end position="17"/>
    </location>
</feature>
<protein>
    <submittedName>
        <fullName evidence="3">Cupin</fullName>
    </submittedName>
</protein>
<dbReference type="InterPro" id="IPR013096">
    <property type="entry name" value="Cupin_2"/>
</dbReference>
<dbReference type="AlphaFoldDB" id="A0A2G0CKQ8"/>
<dbReference type="PANTHER" id="PTHR36440:SF1">
    <property type="entry name" value="PUTATIVE (AFU_ORTHOLOGUE AFUA_8G07350)-RELATED"/>
    <property type="match status" value="1"/>
</dbReference>
<name>A0A2G0CKQ8_9BACT</name>
<evidence type="ECO:0000259" key="2">
    <source>
        <dbReference type="Pfam" id="PF07883"/>
    </source>
</evidence>
<evidence type="ECO:0000256" key="1">
    <source>
        <dbReference type="SAM" id="SignalP"/>
    </source>
</evidence>
<keyword evidence="4" id="KW-1185">Reference proteome</keyword>
<dbReference type="PANTHER" id="PTHR36440">
    <property type="entry name" value="PUTATIVE (AFU_ORTHOLOGUE AFUA_8G07350)-RELATED"/>
    <property type="match status" value="1"/>
</dbReference>
<reference evidence="3 4" key="1">
    <citation type="submission" date="2017-10" db="EMBL/GenBank/DDBJ databases">
        <title>The draft genome sequence of Lewinella marina KCTC 32374.</title>
        <authorList>
            <person name="Wang K."/>
        </authorList>
    </citation>
    <scope>NUCLEOTIDE SEQUENCE [LARGE SCALE GENOMIC DNA]</scope>
    <source>
        <strain evidence="3 4">MKG-38</strain>
    </source>
</reference>
<sequence length="182" mass="19937">MLWATLASLAVSGCAQANNPPNPADNGFQVKQGEGRPGKQYHMKAVTHNRMDVKISGDDTRGALAVFEQQGQSQGIGPPLHIHPNQDEWMHILEGQYLFQVGQGEYRAGPGDTIYMPRGVQHAFVQLSDRSRMLVSYAPAGRMEAFFKATSEAQGKLSPDQIARLFTDHDMEVVGGMLSRQG</sequence>
<accession>A0A2G0CKQ8</accession>
<dbReference type="OrthoDB" id="1423961at2"/>
<dbReference type="Pfam" id="PF07883">
    <property type="entry name" value="Cupin_2"/>
    <property type="match status" value="1"/>
</dbReference>
<evidence type="ECO:0000313" key="3">
    <source>
        <dbReference type="EMBL" id="PHL00560.1"/>
    </source>
</evidence>
<evidence type="ECO:0000313" key="4">
    <source>
        <dbReference type="Proteomes" id="UP000226437"/>
    </source>
</evidence>
<dbReference type="SUPFAM" id="SSF51182">
    <property type="entry name" value="RmlC-like cupins"/>
    <property type="match status" value="1"/>
</dbReference>
<feature type="chain" id="PRO_5013854252" evidence="1">
    <location>
        <begin position="18"/>
        <end position="182"/>
    </location>
</feature>
<proteinExistence type="predicted"/>
<dbReference type="Gene3D" id="2.60.120.10">
    <property type="entry name" value="Jelly Rolls"/>
    <property type="match status" value="1"/>
</dbReference>
<dbReference type="InterPro" id="IPR053146">
    <property type="entry name" value="QDO-like"/>
</dbReference>
<feature type="domain" description="Cupin type-2" evidence="2">
    <location>
        <begin position="75"/>
        <end position="130"/>
    </location>
</feature>
<gene>
    <name evidence="3" type="ORF">CGL56_05210</name>
</gene>
<keyword evidence="1" id="KW-0732">Signal</keyword>
<dbReference type="Proteomes" id="UP000226437">
    <property type="component" value="Unassembled WGS sequence"/>
</dbReference>
<dbReference type="InterPro" id="IPR011051">
    <property type="entry name" value="RmlC_Cupin_sf"/>
</dbReference>
<dbReference type="EMBL" id="PDLO01000001">
    <property type="protein sequence ID" value="PHL00560.1"/>
    <property type="molecule type" value="Genomic_DNA"/>
</dbReference>
<organism evidence="3 4">
    <name type="scientific">Neolewinella marina</name>
    <dbReference type="NCBI Taxonomy" id="438751"/>
    <lineage>
        <taxon>Bacteria</taxon>
        <taxon>Pseudomonadati</taxon>
        <taxon>Bacteroidota</taxon>
        <taxon>Saprospiria</taxon>
        <taxon>Saprospirales</taxon>
        <taxon>Lewinellaceae</taxon>
        <taxon>Neolewinella</taxon>
    </lineage>
</organism>
<comment type="caution">
    <text evidence="3">The sequence shown here is derived from an EMBL/GenBank/DDBJ whole genome shotgun (WGS) entry which is preliminary data.</text>
</comment>